<evidence type="ECO:0000256" key="7">
    <source>
        <dbReference type="ARBA" id="ARBA00022989"/>
    </source>
</evidence>
<organism evidence="12 13">
    <name type="scientific">Lymnaea stagnalis</name>
    <name type="common">Great pond snail</name>
    <name type="synonym">Helix stagnalis</name>
    <dbReference type="NCBI Taxonomy" id="6523"/>
    <lineage>
        <taxon>Eukaryota</taxon>
        <taxon>Metazoa</taxon>
        <taxon>Spiralia</taxon>
        <taxon>Lophotrochozoa</taxon>
        <taxon>Mollusca</taxon>
        <taxon>Gastropoda</taxon>
        <taxon>Heterobranchia</taxon>
        <taxon>Euthyneura</taxon>
        <taxon>Panpulmonata</taxon>
        <taxon>Hygrophila</taxon>
        <taxon>Lymnaeoidea</taxon>
        <taxon>Lymnaeidae</taxon>
        <taxon>Lymnaea</taxon>
    </lineage>
</organism>
<keyword evidence="13" id="KW-1185">Reference proteome</keyword>
<keyword evidence="10" id="KW-0325">Glycoprotein</keyword>
<dbReference type="PANTHER" id="PTHR11214">
    <property type="entry name" value="BETA-1,3-N-ACETYLGLUCOSAMINYLTRANSFERASE"/>
    <property type="match status" value="1"/>
</dbReference>
<keyword evidence="4" id="KW-0808">Transferase</keyword>
<comment type="similarity">
    <text evidence="2 11">Belongs to the glycosyltransferase 31 family.</text>
</comment>
<accession>A0AAV2H8E4</accession>
<keyword evidence="5" id="KW-0812">Transmembrane</keyword>
<keyword evidence="7" id="KW-1133">Transmembrane helix</keyword>
<evidence type="ECO:0000256" key="6">
    <source>
        <dbReference type="ARBA" id="ARBA00022968"/>
    </source>
</evidence>
<evidence type="ECO:0000256" key="9">
    <source>
        <dbReference type="ARBA" id="ARBA00023136"/>
    </source>
</evidence>
<dbReference type="EC" id="2.4.1.-" evidence="11"/>
<keyword evidence="9" id="KW-0472">Membrane</keyword>
<keyword evidence="8 11" id="KW-0333">Golgi apparatus</keyword>
<dbReference type="AlphaFoldDB" id="A0AAV2H8E4"/>
<evidence type="ECO:0000256" key="10">
    <source>
        <dbReference type="ARBA" id="ARBA00023180"/>
    </source>
</evidence>
<proteinExistence type="inferred from homology"/>
<dbReference type="GO" id="GO:0006493">
    <property type="term" value="P:protein O-linked glycosylation"/>
    <property type="evidence" value="ECO:0007669"/>
    <property type="project" value="TreeGrafter"/>
</dbReference>
<dbReference type="EMBL" id="CAXITT010000054">
    <property type="protein sequence ID" value="CAL1529753.1"/>
    <property type="molecule type" value="Genomic_DNA"/>
</dbReference>
<dbReference type="Proteomes" id="UP001497497">
    <property type="component" value="Unassembled WGS sequence"/>
</dbReference>
<dbReference type="PANTHER" id="PTHR11214:SF3">
    <property type="entry name" value="BETA-1,3-GALACTOSYLTRANSFERASE 6"/>
    <property type="match status" value="1"/>
</dbReference>
<comment type="caution">
    <text evidence="12">The sequence shown here is derived from an EMBL/GenBank/DDBJ whole genome shotgun (WGS) entry which is preliminary data.</text>
</comment>
<comment type="subcellular location">
    <subcellularLocation>
        <location evidence="1 11">Golgi apparatus membrane</location>
        <topology evidence="1 11">Single-pass type II membrane protein</topology>
    </subcellularLocation>
</comment>
<dbReference type="Pfam" id="PF01762">
    <property type="entry name" value="Galactosyl_T"/>
    <property type="match status" value="1"/>
</dbReference>
<feature type="non-terminal residue" evidence="12">
    <location>
        <position position="1"/>
    </location>
</feature>
<dbReference type="FunFam" id="3.90.550.50:FF:000001">
    <property type="entry name" value="Hexosyltransferase"/>
    <property type="match status" value="1"/>
</dbReference>
<gene>
    <name evidence="12" type="ORF">GSLYS_00003908001</name>
</gene>
<evidence type="ECO:0000313" key="13">
    <source>
        <dbReference type="Proteomes" id="UP001497497"/>
    </source>
</evidence>
<feature type="non-terminal residue" evidence="12">
    <location>
        <position position="286"/>
    </location>
</feature>
<name>A0AAV2H8E4_LYMST</name>
<dbReference type="InterPro" id="IPR002659">
    <property type="entry name" value="Glyco_trans_31"/>
</dbReference>
<evidence type="ECO:0000256" key="4">
    <source>
        <dbReference type="ARBA" id="ARBA00022679"/>
    </source>
</evidence>
<evidence type="ECO:0000256" key="11">
    <source>
        <dbReference type="RuleBase" id="RU363063"/>
    </source>
</evidence>
<evidence type="ECO:0000256" key="8">
    <source>
        <dbReference type="ARBA" id="ARBA00023034"/>
    </source>
</evidence>
<evidence type="ECO:0000256" key="1">
    <source>
        <dbReference type="ARBA" id="ARBA00004323"/>
    </source>
</evidence>
<dbReference type="Gene3D" id="3.90.550.50">
    <property type="match status" value="1"/>
</dbReference>
<keyword evidence="6" id="KW-0735">Signal-anchor</keyword>
<evidence type="ECO:0000256" key="5">
    <source>
        <dbReference type="ARBA" id="ARBA00022692"/>
    </source>
</evidence>
<evidence type="ECO:0000256" key="3">
    <source>
        <dbReference type="ARBA" id="ARBA00022676"/>
    </source>
</evidence>
<reference evidence="12 13" key="1">
    <citation type="submission" date="2024-04" db="EMBL/GenBank/DDBJ databases">
        <authorList>
            <consortium name="Genoscope - CEA"/>
            <person name="William W."/>
        </authorList>
    </citation>
    <scope>NUCLEOTIDE SEQUENCE [LARGE SCALE GENOMIC DNA]</scope>
</reference>
<keyword evidence="3 11" id="KW-0328">Glycosyltransferase</keyword>
<evidence type="ECO:0000256" key="2">
    <source>
        <dbReference type="ARBA" id="ARBA00008661"/>
    </source>
</evidence>
<sequence>SGYFQNLTYFQKKQMLISSIPSTFKISCEAICAMQPVEMLIILMSMPGETTRRLDIRTTWASLLYGGSWHQNKIVRMAFFFGGAGLRTEEVETLKQESNLYGDIVVADFQESYKNLSLKLATSLTWTVQHCPHAKYVAKIDTDIFAHVPMLLQFVRKISQNHTHFVVGRQHSHTKPFVVRIGRWAVSRDVYPLDIFPKYVYGASYVVSFPAVQLMVKRFPYVAIVPNEDAFITGIMAKMLNITRLSSDVFTSLSTKYTACDFTYRNFVTAMCKPEFLQHVWQSMSS</sequence>
<evidence type="ECO:0000313" key="12">
    <source>
        <dbReference type="EMBL" id="CAL1529753.1"/>
    </source>
</evidence>
<protein>
    <recommendedName>
        <fullName evidence="11">Hexosyltransferase</fullName>
        <ecNumber evidence="11">2.4.1.-</ecNumber>
    </recommendedName>
</protein>
<dbReference type="GO" id="GO:0000139">
    <property type="term" value="C:Golgi membrane"/>
    <property type="evidence" value="ECO:0007669"/>
    <property type="project" value="UniProtKB-SubCell"/>
</dbReference>
<dbReference type="GO" id="GO:0016758">
    <property type="term" value="F:hexosyltransferase activity"/>
    <property type="evidence" value="ECO:0007669"/>
    <property type="project" value="InterPro"/>
</dbReference>